<dbReference type="Gene3D" id="1.10.287.1260">
    <property type="match status" value="1"/>
</dbReference>
<dbReference type="RefSeq" id="WP_207224483.1">
    <property type="nucleotide sequence ID" value="NZ_SHKN01000002.1"/>
</dbReference>
<evidence type="ECO:0000256" key="3">
    <source>
        <dbReference type="ARBA" id="ARBA00022692"/>
    </source>
</evidence>
<dbReference type="SUPFAM" id="SSF82861">
    <property type="entry name" value="Mechanosensitive channel protein MscS (YggB), transmembrane region"/>
    <property type="match status" value="1"/>
</dbReference>
<dbReference type="Proteomes" id="UP000293562">
    <property type="component" value="Unassembled WGS sequence"/>
</dbReference>
<dbReference type="AlphaFoldDB" id="A0A4Q7VAE0"/>
<reference evidence="9 10" key="1">
    <citation type="submission" date="2019-02" db="EMBL/GenBank/DDBJ databases">
        <title>Genomic Encyclopedia of Type Strains, Phase IV (KMG-IV): sequencing the most valuable type-strain genomes for metagenomic binning, comparative biology and taxonomic classification.</title>
        <authorList>
            <person name="Goeker M."/>
        </authorList>
    </citation>
    <scope>NUCLEOTIDE SEQUENCE [LARGE SCALE GENOMIC DNA]</scope>
    <source>
        <strain evidence="9 10">DSM 28825</strain>
    </source>
</reference>
<evidence type="ECO:0000256" key="6">
    <source>
        <dbReference type="SAM" id="Phobius"/>
    </source>
</evidence>
<sequence>MMKHLTTLLIYLLIGYLCPSTSMAQDTIQAKSFVRQNDSLVNNFRLEHKKQDSLFRMNKSVINKGAPVSTPDKKETDQTKIIKTPIDSLKEDTTQFSAKKLFENFEQKVTNKPKDVFEVISVSKIFWTIILLLFGYYFIKLVIKILDIVSERSARFRITIKGIIPVFRIVFWAIIIFAIIKGIYNPPFETVIAFTASVGIAVGLAAQDLLKNVFGGMALLLDKPFKVGDKIDSGKYYGEVIEIGLRATRLVTADDSVVSVPNAELVNSSVSNANSGELNCQVVAEIYLPIDVNTFKVRQIATESAQVSRFVYLNKPITVLFFNEVKERRSYLKMRIKAYVMDIRYEFQFKSDMTEIVIRELLKEGLISKDELF</sequence>
<dbReference type="InterPro" id="IPR045275">
    <property type="entry name" value="MscS_archaea/bacteria_type"/>
</dbReference>
<evidence type="ECO:0000256" key="7">
    <source>
        <dbReference type="SAM" id="SignalP"/>
    </source>
</evidence>
<accession>A0A4Q7VAE0</accession>
<dbReference type="InterPro" id="IPR006685">
    <property type="entry name" value="MscS_channel_2nd"/>
</dbReference>
<comment type="caution">
    <text evidence="9">The sequence shown here is derived from an EMBL/GenBank/DDBJ whole genome shotgun (WGS) entry which is preliminary data.</text>
</comment>
<dbReference type="InterPro" id="IPR011014">
    <property type="entry name" value="MscS_channel_TM-2"/>
</dbReference>
<keyword evidence="5 6" id="KW-0472">Membrane</keyword>
<keyword evidence="7" id="KW-0732">Signal</keyword>
<dbReference type="GO" id="GO:0008381">
    <property type="term" value="F:mechanosensitive monoatomic ion channel activity"/>
    <property type="evidence" value="ECO:0007669"/>
    <property type="project" value="InterPro"/>
</dbReference>
<dbReference type="PANTHER" id="PTHR30221">
    <property type="entry name" value="SMALL-CONDUCTANCE MECHANOSENSITIVE CHANNEL"/>
    <property type="match status" value="1"/>
</dbReference>
<protein>
    <submittedName>
        <fullName evidence="9">Small-conductance mechanosensitive channel</fullName>
    </submittedName>
</protein>
<evidence type="ECO:0000256" key="4">
    <source>
        <dbReference type="ARBA" id="ARBA00022989"/>
    </source>
</evidence>
<keyword evidence="3 6" id="KW-0812">Transmembrane</keyword>
<name>A0A4Q7VAE0_9BACT</name>
<feature type="signal peptide" evidence="7">
    <location>
        <begin position="1"/>
        <end position="24"/>
    </location>
</feature>
<keyword evidence="10" id="KW-1185">Reference proteome</keyword>
<dbReference type="Pfam" id="PF00924">
    <property type="entry name" value="MS_channel_2nd"/>
    <property type="match status" value="1"/>
</dbReference>
<gene>
    <name evidence="9" type="ORF">EV201_2705</name>
</gene>
<comment type="similarity">
    <text evidence="2">Belongs to the MscS (TC 1.A.23) family.</text>
</comment>
<feature type="transmembrane region" description="Helical" evidence="6">
    <location>
        <begin position="125"/>
        <end position="143"/>
    </location>
</feature>
<evidence type="ECO:0000259" key="8">
    <source>
        <dbReference type="Pfam" id="PF00924"/>
    </source>
</evidence>
<feature type="chain" id="PRO_5020631027" evidence="7">
    <location>
        <begin position="25"/>
        <end position="373"/>
    </location>
</feature>
<evidence type="ECO:0000313" key="10">
    <source>
        <dbReference type="Proteomes" id="UP000293562"/>
    </source>
</evidence>
<comment type="subcellular location">
    <subcellularLocation>
        <location evidence="1">Membrane</location>
        <topology evidence="1">Multi-pass membrane protein</topology>
    </subcellularLocation>
</comment>
<dbReference type="EMBL" id="SHKN01000002">
    <property type="protein sequence ID" value="RZT93535.1"/>
    <property type="molecule type" value="Genomic_DNA"/>
</dbReference>
<evidence type="ECO:0000256" key="1">
    <source>
        <dbReference type="ARBA" id="ARBA00004141"/>
    </source>
</evidence>
<proteinExistence type="inferred from homology"/>
<feature type="domain" description="Mechanosensitive ion channel MscS" evidence="8">
    <location>
        <begin position="208"/>
        <end position="274"/>
    </location>
</feature>
<dbReference type="InterPro" id="IPR010920">
    <property type="entry name" value="LSM_dom_sf"/>
</dbReference>
<organism evidence="9 10">
    <name type="scientific">Ancylomarina subtilis</name>
    <dbReference type="NCBI Taxonomy" id="1639035"/>
    <lineage>
        <taxon>Bacteria</taxon>
        <taxon>Pseudomonadati</taxon>
        <taxon>Bacteroidota</taxon>
        <taxon>Bacteroidia</taxon>
        <taxon>Marinilabiliales</taxon>
        <taxon>Marinifilaceae</taxon>
        <taxon>Ancylomarina</taxon>
    </lineage>
</organism>
<keyword evidence="4 6" id="KW-1133">Transmembrane helix</keyword>
<dbReference type="PANTHER" id="PTHR30221:SF1">
    <property type="entry name" value="SMALL-CONDUCTANCE MECHANOSENSITIVE CHANNEL"/>
    <property type="match status" value="1"/>
</dbReference>
<evidence type="ECO:0000313" key="9">
    <source>
        <dbReference type="EMBL" id="RZT93535.1"/>
    </source>
</evidence>
<dbReference type="SUPFAM" id="SSF50182">
    <property type="entry name" value="Sm-like ribonucleoproteins"/>
    <property type="match status" value="1"/>
</dbReference>
<evidence type="ECO:0000256" key="2">
    <source>
        <dbReference type="ARBA" id="ARBA00008017"/>
    </source>
</evidence>
<evidence type="ECO:0000256" key="5">
    <source>
        <dbReference type="ARBA" id="ARBA00023136"/>
    </source>
</evidence>
<dbReference type="GO" id="GO:0016020">
    <property type="term" value="C:membrane"/>
    <property type="evidence" value="ECO:0007669"/>
    <property type="project" value="UniProtKB-SubCell"/>
</dbReference>
<dbReference type="InterPro" id="IPR023408">
    <property type="entry name" value="MscS_beta-dom_sf"/>
</dbReference>
<dbReference type="Gene3D" id="2.30.30.60">
    <property type="match status" value="1"/>
</dbReference>
<feature type="transmembrane region" description="Helical" evidence="6">
    <location>
        <begin position="163"/>
        <end position="184"/>
    </location>
</feature>